<dbReference type="EMBL" id="MN740728">
    <property type="protein sequence ID" value="QHS80992.1"/>
    <property type="molecule type" value="Genomic_DNA"/>
</dbReference>
<dbReference type="InterPro" id="IPR007130">
    <property type="entry name" value="DAGAT"/>
</dbReference>
<evidence type="ECO:0008006" key="12">
    <source>
        <dbReference type="Google" id="ProtNLM"/>
    </source>
</evidence>
<keyword evidence="9" id="KW-0012">Acyltransferase</keyword>
<reference evidence="11" key="1">
    <citation type="journal article" date="2020" name="Nature">
        <title>Giant virus diversity and host interactions through global metagenomics.</title>
        <authorList>
            <person name="Schulz F."/>
            <person name="Roux S."/>
            <person name="Paez-Espino D."/>
            <person name="Jungbluth S."/>
            <person name="Walsh D.A."/>
            <person name="Denef V.J."/>
            <person name="McMahon K.D."/>
            <person name="Konstantinidis K.T."/>
            <person name="Eloe-Fadrosh E.A."/>
            <person name="Kyrpides N.C."/>
            <person name="Woyke T."/>
        </authorList>
    </citation>
    <scope>NUCLEOTIDE SEQUENCE</scope>
    <source>
        <strain evidence="11">GVMAG-S-1101161-73</strain>
    </source>
</reference>
<keyword evidence="5" id="KW-0256">Endoplasmic reticulum</keyword>
<dbReference type="Pfam" id="PF03982">
    <property type="entry name" value="DAGAT"/>
    <property type="match status" value="1"/>
</dbReference>
<evidence type="ECO:0000256" key="5">
    <source>
        <dbReference type="ARBA" id="ARBA00022824"/>
    </source>
</evidence>
<evidence type="ECO:0000256" key="10">
    <source>
        <dbReference type="SAM" id="Phobius"/>
    </source>
</evidence>
<feature type="transmembrane region" description="Helical" evidence="10">
    <location>
        <begin position="34"/>
        <end position="57"/>
    </location>
</feature>
<sequence>MTRMIDLIYPYSYITIWLGVLLGIGFTAACAGLFSAALIIICISLGMIRIMPLFTFINRIFRASMPTEISRIEHNINESFKMIGNIEALQEEGHYIFMWHPHGVFPTSFYFHTASPFTDSPIPIKLSKTVAFSNLQWFPFTTEIFHETNIIPSDYHEMKNTLKEGSISLSPGGMREMIYEDTALLLRRRGIFKMALETGTPLVPIISKEEAQLFKAIDIPEWIQDTLKPYDLCIPIPTWKTVSRFLGILHNPLKDPVYSVIGEPIPVEKNENPSEEDISKLREKYIEILKVMYKKEIGRDLKIL</sequence>
<name>A0A6C0AML6_9ZZZZ</name>
<comment type="subcellular location">
    <subcellularLocation>
        <location evidence="1">Endoplasmic reticulum membrane</location>
        <topology evidence="1">Multi-pass membrane protein</topology>
    </subcellularLocation>
</comment>
<dbReference type="PANTHER" id="PTHR12317">
    <property type="entry name" value="DIACYLGLYCEROL O-ACYLTRANSFERASE"/>
    <property type="match status" value="1"/>
</dbReference>
<dbReference type="AlphaFoldDB" id="A0A6C0AML6"/>
<keyword evidence="8 10" id="KW-0472">Membrane</keyword>
<evidence type="ECO:0000256" key="1">
    <source>
        <dbReference type="ARBA" id="ARBA00004477"/>
    </source>
</evidence>
<keyword evidence="4 10" id="KW-0812">Transmembrane</keyword>
<dbReference type="GO" id="GO:0006629">
    <property type="term" value="P:lipid metabolic process"/>
    <property type="evidence" value="ECO:0007669"/>
    <property type="project" value="UniProtKB-KW"/>
</dbReference>
<evidence type="ECO:0000256" key="4">
    <source>
        <dbReference type="ARBA" id="ARBA00022692"/>
    </source>
</evidence>
<evidence type="ECO:0000256" key="9">
    <source>
        <dbReference type="ARBA" id="ARBA00023315"/>
    </source>
</evidence>
<evidence type="ECO:0000313" key="11">
    <source>
        <dbReference type="EMBL" id="QHS80992.1"/>
    </source>
</evidence>
<dbReference type="GO" id="GO:0008374">
    <property type="term" value="F:O-acyltransferase activity"/>
    <property type="evidence" value="ECO:0007669"/>
    <property type="project" value="InterPro"/>
</dbReference>
<evidence type="ECO:0000256" key="3">
    <source>
        <dbReference type="ARBA" id="ARBA00022679"/>
    </source>
</evidence>
<organism evidence="11">
    <name type="scientific">viral metagenome</name>
    <dbReference type="NCBI Taxonomy" id="1070528"/>
    <lineage>
        <taxon>unclassified sequences</taxon>
        <taxon>metagenomes</taxon>
        <taxon>organismal metagenomes</taxon>
    </lineage>
</organism>
<dbReference type="SUPFAM" id="SSF69593">
    <property type="entry name" value="Glycerol-3-phosphate (1)-acyltransferase"/>
    <property type="match status" value="1"/>
</dbReference>
<feature type="transmembrane region" description="Helical" evidence="10">
    <location>
        <begin position="7"/>
        <end position="28"/>
    </location>
</feature>
<keyword evidence="6 10" id="KW-1133">Transmembrane helix</keyword>
<dbReference type="PROSITE" id="PS51257">
    <property type="entry name" value="PROKAR_LIPOPROTEIN"/>
    <property type="match status" value="1"/>
</dbReference>
<protein>
    <recommendedName>
        <fullName evidence="12">Acyltransferase</fullName>
    </recommendedName>
</protein>
<evidence type="ECO:0000256" key="8">
    <source>
        <dbReference type="ARBA" id="ARBA00023136"/>
    </source>
</evidence>
<keyword evidence="7" id="KW-0443">Lipid metabolism</keyword>
<evidence type="ECO:0000256" key="2">
    <source>
        <dbReference type="ARBA" id="ARBA00022516"/>
    </source>
</evidence>
<accession>A0A6C0AML6</accession>
<evidence type="ECO:0000256" key="7">
    <source>
        <dbReference type="ARBA" id="ARBA00023098"/>
    </source>
</evidence>
<proteinExistence type="predicted"/>
<evidence type="ECO:0000256" key="6">
    <source>
        <dbReference type="ARBA" id="ARBA00022989"/>
    </source>
</evidence>
<dbReference type="GO" id="GO:0005789">
    <property type="term" value="C:endoplasmic reticulum membrane"/>
    <property type="evidence" value="ECO:0007669"/>
    <property type="project" value="UniProtKB-SubCell"/>
</dbReference>
<keyword evidence="2" id="KW-0444">Lipid biosynthesis</keyword>
<keyword evidence="3" id="KW-0808">Transferase</keyword>